<reference evidence="2" key="3">
    <citation type="submission" date="2015-02" db="UniProtKB">
        <authorList>
            <consortium name="EnsemblProtists"/>
        </authorList>
    </citation>
    <scope>IDENTIFICATION</scope>
    <source>
        <strain evidence="2">DAOM BR144</strain>
    </source>
</reference>
<dbReference type="OMA" id="VHCIESV"/>
<dbReference type="InParanoid" id="K3WXW3"/>
<dbReference type="eggNOG" id="ENOG502SDPU">
    <property type="taxonomic scope" value="Eukaryota"/>
</dbReference>
<dbReference type="Proteomes" id="UP000019132">
    <property type="component" value="Unassembled WGS sequence"/>
</dbReference>
<name>K3WXW3_GLOUD</name>
<dbReference type="HOGENOM" id="CLU_2927646_0_0_1"/>
<dbReference type="EMBL" id="GL376624">
    <property type="status" value="NOT_ANNOTATED_CDS"/>
    <property type="molecule type" value="Genomic_DNA"/>
</dbReference>
<protein>
    <recommendedName>
        <fullName evidence="1">Cytochrome c oxidase assembly factor 3 mitochondrial coiled-coil domain-containing protein</fullName>
    </recommendedName>
</protein>
<dbReference type="EnsemblProtists" id="PYU1_T009811">
    <property type="protein sequence ID" value="PYU1_T009811"/>
    <property type="gene ID" value="PYU1_G009793"/>
</dbReference>
<dbReference type="VEuPathDB" id="FungiDB:PYU1_G009793"/>
<reference evidence="3" key="2">
    <citation type="submission" date="2010-04" db="EMBL/GenBank/DDBJ databases">
        <authorList>
            <person name="Buell R."/>
            <person name="Hamilton J."/>
            <person name="Hostetler J."/>
        </authorList>
    </citation>
    <scope>NUCLEOTIDE SEQUENCE [LARGE SCALE GENOMIC DNA]</scope>
    <source>
        <strain evidence="3">DAOM:BR144</strain>
    </source>
</reference>
<feature type="domain" description="Cytochrome c oxidase assembly factor 3 mitochondrial coiled-coil" evidence="1">
    <location>
        <begin position="5"/>
        <end position="40"/>
    </location>
</feature>
<evidence type="ECO:0000313" key="2">
    <source>
        <dbReference type="EnsemblProtists" id="PYU1_T009811"/>
    </source>
</evidence>
<organism evidence="2 3">
    <name type="scientific">Globisporangium ultimum (strain ATCC 200006 / CBS 805.95 / DAOM BR144)</name>
    <name type="common">Pythium ultimum</name>
    <dbReference type="NCBI Taxonomy" id="431595"/>
    <lineage>
        <taxon>Eukaryota</taxon>
        <taxon>Sar</taxon>
        <taxon>Stramenopiles</taxon>
        <taxon>Oomycota</taxon>
        <taxon>Peronosporomycetes</taxon>
        <taxon>Pythiales</taxon>
        <taxon>Pythiaceae</taxon>
        <taxon>Globisporangium</taxon>
    </lineage>
</organism>
<dbReference type="InterPro" id="IPR018628">
    <property type="entry name" value="Coa3_CC"/>
</dbReference>
<evidence type="ECO:0000313" key="3">
    <source>
        <dbReference type="Proteomes" id="UP000019132"/>
    </source>
</evidence>
<accession>K3WXW3</accession>
<reference evidence="3" key="1">
    <citation type="journal article" date="2010" name="Genome Biol.">
        <title>Genome sequence of the necrotrophic plant pathogen Pythium ultimum reveals original pathogenicity mechanisms and effector repertoire.</title>
        <authorList>
            <person name="Levesque C.A."/>
            <person name="Brouwer H."/>
            <person name="Cano L."/>
            <person name="Hamilton J.P."/>
            <person name="Holt C."/>
            <person name="Huitema E."/>
            <person name="Raffaele S."/>
            <person name="Robideau G.P."/>
            <person name="Thines M."/>
            <person name="Win J."/>
            <person name="Zerillo M.M."/>
            <person name="Beakes G.W."/>
            <person name="Boore J.L."/>
            <person name="Busam D."/>
            <person name="Dumas B."/>
            <person name="Ferriera S."/>
            <person name="Fuerstenberg S.I."/>
            <person name="Gachon C.M."/>
            <person name="Gaulin E."/>
            <person name="Govers F."/>
            <person name="Grenville-Briggs L."/>
            <person name="Horner N."/>
            <person name="Hostetler J."/>
            <person name="Jiang R.H."/>
            <person name="Johnson J."/>
            <person name="Krajaejun T."/>
            <person name="Lin H."/>
            <person name="Meijer H.J."/>
            <person name="Moore B."/>
            <person name="Morris P."/>
            <person name="Phuntmart V."/>
            <person name="Puiu D."/>
            <person name="Shetty J."/>
            <person name="Stajich J.E."/>
            <person name="Tripathy S."/>
            <person name="Wawra S."/>
            <person name="van West P."/>
            <person name="Whitty B.R."/>
            <person name="Coutinho P.M."/>
            <person name="Henrissat B."/>
            <person name="Martin F."/>
            <person name="Thomas P.D."/>
            <person name="Tyler B.M."/>
            <person name="De Vries R.P."/>
            <person name="Kamoun S."/>
            <person name="Yandell M."/>
            <person name="Tisserat N."/>
            <person name="Buell C.R."/>
        </authorList>
    </citation>
    <scope>NUCLEOTIDE SEQUENCE</scope>
    <source>
        <strain evidence="3">DAOM:BR144</strain>
    </source>
</reference>
<keyword evidence="3" id="KW-1185">Reference proteome</keyword>
<dbReference type="AlphaFoldDB" id="K3WXW3"/>
<evidence type="ECO:0000259" key="1">
    <source>
        <dbReference type="Pfam" id="PF09813"/>
    </source>
</evidence>
<sequence>MALSLRVKNLLFGGSLAVFAGSVFAYTMHQMSKDDFDDLDQIAKVNVHQSGTMKATPVKKD</sequence>
<dbReference type="Pfam" id="PF09813">
    <property type="entry name" value="Coa3_cc"/>
    <property type="match status" value="1"/>
</dbReference>
<proteinExistence type="predicted"/>